<feature type="binding site" evidence="18">
    <location>
        <position position="161"/>
    </location>
    <ligand>
        <name>K(+)</name>
        <dbReference type="ChEBI" id="CHEBI:29103"/>
    </ligand>
</feature>
<keyword evidence="8 17" id="KW-0521">NADP</keyword>
<dbReference type="NCBIfam" id="TIGR00196">
    <property type="entry name" value="yjeF_cterm"/>
    <property type="match status" value="1"/>
</dbReference>
<sequence length="533" mass="55297">MLESTEVLTTAQMRAIESAAMATGQATGLQLMERAGRAVAGQIRLRWPKPRRVTVLCGPGNNGGDGYVVARLLHRAGWQVRVLGTDNPPGPDAAQMKRQWQGIGRIEPLTLAVLQGGAEGGVHVDAIFGTGLTRPPEGEVAAILHHLGRIKPPLVAVDCPSGLCMDSGALLGHPRGGGDLAPHANVTVAFHRPKPGHVIGLGPLLCGELVIADIGLHDVDSAPTARPAVIWPPFDIPRDQPDRPPTNPLLKQSPLHPHKYSHGHALILAGGPARGGAARLSARAALRIGAGLVTLAPPAEALPDHIGQPDALMRRAVDHELQETLADTRLNAICIGPGCGIDRAGALLADLLPARRATVLDADALTALSRDAALTAALHDACVLTPHMGEFARLFPDLAERLAATPSEGPAYSKLDAARDAAARCGAVVLLKGPDTVIAAPDGRARIHSAFDVPWLATAGAGDALAGMITGLLARSLPPLEAASLGTLIHAQAARLFGPGLIADDLPEMIPQVLRALQKFQSSSSVATALPMT</sequence>
<dbReference type="Gene3D" id="3.40.1190.20">
    <property type="match status" value="1"/>
</dbReference>
<feature type="binding site" evidence="17">
    <location>
        <position position="387"/>
    </location>
    <ligand>
        <name>(6S)-NADPHX</name>
        <dbReference type="ChEBI" id="CHEBI:64076"/>
    </ligand>
</feature>
<evidence type="ECO:0000256" key="14">
    <source>
        <dbReference type="ARBA" id="ARBA00025153"/>
    </source>
</evidence>
<dbReference type="PIRSF" id="PIRSF017184">
    <property type="entry name" value="Nnr"/>
    <property type="match status" value="1"/>
</dbReference>
<comment type="similarity">
    <text evidence="3 19">In the N-terminal section; belongs to the NnrE/AIBP family.</text>
</comment>
<keyword evidence="13" id="KW-0511">Multifunctional enzyme</keyword>
<name>A0ABV7IFY5_9RHOB</name>
<evidence type="ECO:0000256" key="13">
    <source>
        <dbReference type="ARBA" id="ARBA00023268"/>
    </source>
</evidence>
<evidence type="ECO:0000256" key="11">
    <source>
        <dbReference type="ARBA" id="ARBA00023235"/>
    </source>
</evidence>
<evidence type="ECO:0000256" key="18">
    <source>
        <dbReference type="HAMAP-Rule" id="MF_01966"/>
    </source>
</evidence>
<dbReference type="InterPro" id="IPR036652">
    <property type="entry name" value="YjeF_N_dom_sf"/>
</dbReference>
<comment type="cofactor">
    <cofactor evidence="17">
        <name>Mg(2+)</name>
        <dbReference type="ChEBI" id="CHEBI:18420"/>
    </cofactor>
</comment>
<evidence type="ECO:0000256" key="1">
    <source>
        <dbReference type="ARBA" id="ARBA00000013"/>
    </source>
</evidence>
<dbReference type="PANTHER" id="PTHR12592:SF0">
    <property type="entry name" value="ATP-DEPENDENT (S)-NAD(P)H-HYDRATE DEHYDRATASE"/>
    <property type="match status" value="1"/>
</dbReference>
<dbReference type="SUPFAM" id="SSF53613">
    <property type="entry name" value="Ribokinase-like"/>
    <property type="match status" value="1"/>
</dbReference>
<dbReference type="EC" id="5.1.99.6" evidence="19"/>
<accession>A0ABV7IFY5</accession>
<keyword evidence="5 18" id="KW-0479">Metal-binding</keyword>
<comment type="function">
    <text evidence="17">Catalyzes the dehydration of the S-form of NAD(P)HX at the expense of ADP, which is converted to AMP. Together with NAD(P)HX epimerase, which catalyzes the epimerization of the S- and R-forms, the enzyme allows the repair of both epimers of NAD(P)HX, a damaged form of NAD(P)H that is a result of enzymatic or heat-dependent hydration.</text>
</comment>
<evidence type="ECO:0000256" key="16">
    <source>
        <dbReference type="ARBA" id="ARBA00049209"/>
    </source>
</evidence>
<evidence type="ECO:0000256" key="10">
    <source>
        <dbReference type="ARBA" id="ARBA00023027"/>
    </source>
</evidence>
<keyword evidence="9 18" id="KW-0630">Potassium</keyword>
<dbReference type="HAMAP" id="MF_01966">
    <property type="entry name" value="NADHX_epimerase"/>
    <property type="match status" value="1"/>
</dbReference>
<evidence type="ECO:0000256" key="3">
    <source>
        <dbReference type="ARBA" id="ARBA00006001"/>
    </source>
</evidence>
<proteinExistence type="inferred from homology"/>
<evidence type="ECO:0000256" key="4">
    <source>
        <dbReference type="ARBA" id="ARBA00009524"/>
    </source>
</evidence>
<feature type="binding site" evidence="17">
    <location>
        <begin position="432"/>
        <end position="436"/>
    </location>
    <ligand>
        <name>AMP</name>
        <dbReference type="ChEBI" id="CHEBI:456215"/>
    </ligand>
</feature>
<comment type="catalytic activity">
    <reaction evidence="15 17 19">
        <text>(6S)-NADHX + ADP = AMP + phosphate + NADH + H(+)</text>
        <dbReference type="Rhea" id="RHEA:32223"/>
        <dbReference type="ChEBI" id="CHEBI:15378"/>
        <dbReference type="ChEBI" id="CHEBI:43474"/>
        <dbReference type="ChEBI" id="CHEBI:57945"/>
        <dbReference type="ChEBI" id="CHEBI:64074"/>
        <dbReference type="ChEBI" id="CHEBI:456215"/>
        <dbReference type="ChEBI" id="CHEBI:456216"/>
        <dbReference type="EC" id="4.2.1.136"/>
    </reaction>
</comment>
<evidence type="ECO:0000259" key="21">
    <source>
        <dbReference type="PROSITE" id="PS51385"/>
    </source>
</evidence>
<evidence type="ECO:0000256" key="8">
    <source>
        <dbReference type="ARBA" id="ARBA00022857"/>
    </source>
</evidence>
<feature type="binding site" evidence="17">
    <location>
        <position position="463"/>
    </location>
    <ligand>
        <name>(6S)-NADPHX</name>
        <dbReference type="ChEBI" id="CHEBI:64076"/>
    </ligand>
</feature>
<feature type="binding site" evidence="17">
    <location>
        <position position="338"/>
    </location>
    <ligand>
        <name>(6S)-NADPHX</name>
        <dbReference type="ChEBI" id="CHEBI:64076"/>
    </ligand>
</feature>
<comment type="catalytic activity">
    <reaction evidence="2 18 19">
        <text>(6R)-NADPHX = (6S)-NADPHX</text>
        <dbReference type="Rhea" id="RHEA:32227"/>
        <dbReference type="ChEBI" id="CHEBI:64076"/>
        <dbReference type="ChEBI" id="CHEBI:64077"/>
        <dbReference type="EC" id="5.1.99.6"/>
    </reaction>
</comment>
<keyword evidence="11 18" id="KW-0413">Isomerase</keyword>
<dbReference type="InterPro" id="IPR030677">
    <property type="entry name" value="Nnr"/>
</dbReference>
<feature type="binding site" evidence="18">
    <location>
        <position position="125"/>
    </location>
    <ligand>
        <name>K(+)</name>
        <dbReference type="ChEBI" id="CHEBI:29103"/>
    </ligand>
</feature>
<evidence type="ECO:0000256" key="7">
    <source>
        <dbReference type="ARBA" id="ARBA00022840"/>
    </source>
</evidence>
<comment type="similarity">
    <text evidence="18">Belongs to the NnrE/AIBP family.</text>
</comment>
<feature type="binding site" evidence="18">
    <location>
        <position position="62"/>
    </location>
    <ligand>
        <name>K(+)</name>
        <dbReference type="ChEBI" id="CHEBI:29103"/>
    </ligand>
</feature>
<comment type="caution">
    <text evidence="22">The sequence shown here is derived from an EMBL/GenBank/DDBJ whole genome shotgun (WGS) entry which is preliminary data.</text>
</comment>
<dbReference type="InterPro" id="IPR004443">
    <property type="entry name" value="YjeF_N_dom"/>
</dbReference>
<dbReference type="Gene3D" id="3.40.50.10260">
    <property type="entry name" value="YjeF N-terminal domain"/>
    <property type="match status" value="1"/>
</dbReference>
<feature type="binding site" evidence="18">
    <location>
        <begin position="61"/>
        <end position="65"/>
    </location>
    <ligand>
        <name>(6S)-NADPHX</name>
        <dbReference type="ChEBI" id="CHEBI:64076"/>
    </ligand>
</feature>
<feature type="domain" description="YjeF N-terminal" evidence="21">
    <location>
        <begin position="13"/>
        <end position="222"/>
    </location>
</feature>
<comment type="catalytic activity">
    <reaction evidence="1 18 19">
        <text>(6R)-NADHX = (6S)-NADHX</text>
        <dbReference type="Rhea" id="RHEA:32215"/>
        <dbReference type="ChEBI" id="CHEBI:64074"/>
        <dbReference type="ChEBI" id="CHEBI:64075"/>
        <dbReference type="EC" id="5.1.99.6"/>
    </reaction>
</comment>
<dbReference type="CDD" id="cd01171">
    <property type="entry name" value="YXKO-related"/>
    <property type="match status" value="1"/>
</dbReference>
<feature type="binding site" evidence="17">
    <location>
        <position position="277"/>
    </location>
    <ligand>
        <name>(6S)-NADPHX</name>
        <dbReference type="ChEBI" id="CHEBI:64076"/>
    </ligand>
</feature>
<comment type="cofactor">
    <cofactor evidence="18 19">
        <name>K(+)</name>
        <dbReference type="ChEBI" id="CHEBI:29103"/>
    </cofactor>
    <text evidence="18 19">Binds 1 potassium ion per subunit.</text>
</comment>
<evidence type="ECO:0000313" key="23">
    <source>
        <dbReference type="Proteomes" id="UP001595557"/>
    </source>
</evidence>
<dbReference type="EC" id="4.2.1.136" evidence="19"/>
<feature type="binding site" evidence="18">
    <location>
        <position position="158"/>
    </location>
    <ligand>
        <name>(6S)-NADPHX</name>
        <dbReference type="ChEBI" id="CHEBI:64076"/>
    </ligand>
</feature>
<evidence type="ECO:0000256" key="17">
    <source>
        <dbReference type="HAMAP-Rule" id="MF_01965"/>
    </source>
</evidence>
<comment type="function">
    <text evidence="14 19">Bifunctional enzyme that catalyzes the epimerization of the S- and R-forms of NAD(P)HX and the dehydration of the S-form of NAD(P)HX at the expense of ADP, which is converted to AMP. This allows the repair of both epimers of NAD(P)HX, a damaged form of NAD(P)H that is a result of enzymatic or heat-dependent hydration.</text>
</comment>
<dbReference type="InterPro" id="IPR000631">
    <property type="entry name" value="CARKD"/>
</dbReference>
<dbReference type="Pfam" id="PF03853">
    <property type="entry name" value="YjeF_N"/>
    <property type="match status" value="1"/>
</dbReference>
<feature type="domain" description="YjeF C-terminal" evidence="20">
    <location>
        <begin position="242"/>
        <end position="517"/>
    </location>
</feature>
<comment type="caution">
    <text evidence="18">Lacks conserved residue(s) required for the propagation of feature annotation.</text>
</comment>
<evidence type="ECO:0000256" key="5">
    <source>
        <dbReference type="ARBA" id="ARBA00022723"/>
    </source>
</evidence>
<dbReference type="PROSITE" id="PS51385">
    <property type="entry name" value="YJEF_N"/>
    <property type="match status" value="1"/>
</dbReference>
<comment type="similarity">
    <text evidence="17">Belongs to the NnrD/CARKD family.</text>
</comment>
<evidence type="ECO:0000256" key="12">
    <source>
        <dbReference type="ARBA" id="ARBA00023239"/>
    </source>
</evidence>
<dbReference type="Proteomes" id="UP001595557">
    <property type="component" value="Unassembled WGS sequence"/>
</dbReference>
<evidence type="ECO:0000256" key="2">
    <source>
        <dbReference type="ARBA" id="ARBA00000909"/>
    </source>
</evidence>
<keyword evidence="23" id="KW-1185">Reference proteome</keyword>
<organism evidence="22 23">
    <name type="scientific">Paracoccus fontiphilus</name>
    <dbReference type="NCBI Taxonomy" id="1815556"/>
    <lineage>
        <taxon>Bacteria</taxon>
        <taxon>Pseudomonadati</taxon>
        <taxon>Pseudomonadota</taxon>
        <taxon>Alphaproteobacteria</taxon>
        <taxon>Rhodobacterales</taxon>
        <taxon>Paracoccaceae</taxon>
        <taxon>Paracoccus</taxon>
    </lineage>
</organism>
<evidence type="ECO:0000256" key="15">
    <source>
        <dbReference type="ARBA" id="ARBA00048238"/>
    </source>
</evidence>
<gene>
    <name evidence="18" type="primary">nnrE</name>
    <name evidence="17" type="synonym">nnrD</name>
    <name evidence="22" type="ORF">ACFOD7_11315</name>
</gene>
<evidence type="ECO:0000256" key="9">
    <source>
        <dbReference type="ARBA" id="ARBA00022958"/>
    </source>
</evidence>
<dbReference type="RefSeq" id="WP_207465386.1">
    <property type="nucleotide sequence ID" value="NZ_JAFNAW010000004.1"/>
</dbReference>
<comment type="similarity">
    <text evidence="4 19">In the C-terminal section; belongs to the NnrD/CARKD family.</text>
</comment>
<feature type="binding site" evidence="17">
    <location>
        <position position="462"/>
    </location>
    <ligand>
        <name>AMP</name>
        <dbReference type="ChEBI" id="CHEBI:456215"/>
    </ligand>
</feature>
<evidence type="ECO:0000256" key="6">
    <source>
        <dbReference type="ARBA" id="ARBA00022741"/>
    </source>
</evidence>
<dbReference type="PROSITE" id="PS51383">
    <property type="entry name" value="YJEF_C_3"/>
    <property type="match status" value="1"/>
</dbReference>
<dbReference type="NCBIfam" id="TIGR00197">
    <property type="entry name" value="yjeF_nterm"/>
    <property type="match status" value="1"/>
</dbReference>
<comment type="function">
    <text evidence="18">Catalyzes the epimerization of the S- and R-forms of NAD(P)HX, a damaged form of NAD(P)H that is a result of enzymatic or heat-dependent hydration. This is a prerequisite for the S-specific NAD(P)H-hydrate dehydratase to allow the repair of both epimers of NAD(P)HX.</text>
</comment>
<keyword evidence="10 17" id="KW-0520">NAD</keyword>
<keyword evidence="6 17" id="KW-0547">Nucleotide-binding</keyword>
<dbReference type="Pfam" id="PF01256">
    <property type="entry name" value="Carb_kinase"/>
    <property type="match status" value="1"/>
</dbReference>
<keyword evidence="12 17" id="KW-0456">Lyase</keyword>
<dbReference type="PANTHER" id="PTHR12592">
    <property type="entry name" value="ATP-DEPENDENT (S)-NAD(P)H-HYDRATE DEHYDRATASE FAMILY MEMBER"/>
    <property type="match status" value="1"/>
</dbReference>
<protein>
    <recommendedName>
        <fullName evidence="19">Bifunctional NAD(P)H-hydrate repair enzyme</fullName>
    </recommendedName>
    <alternativeName>
        <fullName evidence="19">Nicotinamide nucleotide repair protein</fullName>
    </alternativeName>
    <domain>
        <recommendedName>
            <fullName evidence="19">ADP-dependent (S)-NAD(P)H-hydrate dehydratase</fullName>
            <ecNumber evidence="19">4.2.1.136</ecNumber>
        </recommendedName>
        <alternativeName>
            <fullName evidence="19">ADP-dependent NAD(P)HX dehydratase</fullName>
        </alternativeName>
    </domain>
    <domain>
        <recommendedName>
            <fullName evidence="19">NAD(P)H-hydrate epimerase</fullName>
            <ecNumber evidence="19">5.1.99.6</ecNumber>
        </recommendedName>
    </domain>
</protein>
<evidence type="ECO:0000313" key="22">
    <source>
        <dbReference type="EMBL" id="MFC3168641.1"/>
    </source>
</evidence>
<evidence type="ECO:0000256" key="19">
    <source>
        <dbReference type="PIRNR" id="PIRNR017184"/>
    </source>
</evidence>
<evidence type="ECO:0000259" key="20">
    <source>
        <dbReference type="PROSITE" id="PS51383"/>
    </source>
</evidence>
<reference evidence="23" key="1">
    <citation type="journal article" date="2019" name="Int. J. Syst. Evol. Microbiol.">
        <title>The Global Catalogue of Microorganisms (GCM) 10K type strain sequencing project: providing services to taxonomists for standard genome sequencing and annotation.</title>
        <authorList>
            <consortium name="The Broad Institute Genomics Platform"/>
            <consortium name="The Broad Institute Genome Sequencing Center for Infectious Disease"/>
            <person name="Wu L."/>
            <person name="Ma J."/>
        </authorList>
    </citation>
    <scope>NUCLEOTIDE SEQUENCE [LARGE SCALE GENOMIC DNA]</scope>
    <source>
        <strain evidence="23">KCTC 52239</strain>
    </source>
</reference>
<comment type="subunit">
    <text evidence="17">Homotetramer.</text>
</comment>
<comment type="catalytic activity">
    <reaction evidence="16 17 19">
        <text>(6S)-NADPHX + ADP = AMP + phosphate + NADPH + H(+)</text>
        <dbReference type="Rhea" id="RHEA:32235"/>
        <dbReference type="ChEBI" id="CHEBI:15378"/>
        <dbReference type="ChEBI" id="CHEBI:43474"/>
        <dbReference type="ChEBI" id="CHEBI:57783"/>
        <dbReference type="ChEBI" id="CHEBI:64076"/>
        <dbReference type="ChEBI" id="CHEBI:456215"/>
        <dbReference type="ChEBI" id="CHEBI:456216"/>
        <dbReference type="EC" id="4.2.1.136"/>
    </reaction>
</comment>
<dbReference type="SUPFAM" id="SSF64153">
    <property type="entry name" value="YjeF N-terminal domain-like"/>
    <property type="match status" value="1"/>
</dbReference>
<feature type="binding site" evidence="18">
    <location>
        <begin position="129"/>
        <end position="135"/>
    </location>
    <ligand>
        <name>(6S)-NADPHX</name>
        <dbReference type="ChEBI" id="CHEBI:64076"/>
    </ligand>
</feature>
<dbReference type="InterPro" id="IPR029056">
    <property type="entry name" value="Ribokinase-like"/>
</dbReference>
<dbReference type="HAMAP" id="MF_01965">
    <property type="entry name" value="NADHX_dehydratase"/>
    <property type="match status" value="1"/>
</dbReference>
<dbReference type="EMBL" id="JBHRTE010000043">
    <property type="protein sequence ID" value="MFC3168641.1"/>
    <property type="molecule type" value="Genomic_DNA"/>
</dbReference>
<keyword evidence="7 17" id="KW-0067">ATP-binding</keyword>